<proteinExistence type="predicted"/>
<feature type="domain" description="Helicase Helix-turn-helix" evidence="1">
    <location>
        <begin position="112"/>
        <end position="173"/>
    </location>
</feature>
<gene>
    <name evidence="2" type="ORF">CSSPTR1EN2_LOCUS8786</name>
</gene>
<reference evidence="2" key="1">
    <citation type="submission" date="2024-02" db="EMBL/GenBank/DDBJ databases">
        <authorList>
            <consortium name="ELIXIR-Norway"/>
            <consortium name="Elixir Norway"/>
        </authorList>
    </citation>
    <scope>NUCLEOTIDE SEQUENCE</scope>
</reference>
<keyword evidence="3" id="KW-1185">Reference proteome</keyword>
<dbReference type="EMBL" id="OZ019908">
    <property type="protein sequence ID" value="CAK9207397.1"/>
    <property type="molecule type" value="Genomic_DNA"/>
</dbReference>
<protein>
    <recommendedName>
        <fullName evidence="1">Helicase Helix-turn-helix domain-containing protein</fullName>
    </recommendedName>
</protein>
<organism evidence="2 3">
    <name type="scientific">Sphagnum troendelagicum</name>
    <dbReference type="NCBI Taxonomy" id="128251"/>
    <lineage>
        <taxon>Eukaryota</taxon>
        <taxon>Viridiplantae</taxon>
        <taxon>Streptophyta</taxon>
        <taxon>Embryophyta</taxon>
        <taxon>Bryophyta</taxon>
        <taxon>Sphagnophytina</taxon>
        <taxon>Sphagnopsida</taxon>
        <taxon>Sphagnales</taxon>
        <taxon>Sphagnaceae</taxon>
        <taxon>Sphagnum</taxon>
    </lineage>
</organism>
<dbReference type="Proteomes" id="UP001497512">
    <property type="component" value="Chromosome 16"/>
</dbReference>
<evidence type="ECO:0000259" key="1">
    <source>
        <dbReference type="Pfam" id="PF14493"/>
    </source>
</evidence>
<sequence>MMGLCLTKSMSTSSMPKSACLVSDLGHSVFGTPASSFSEVKCQVVRAVRMHGTDPITCLRLRSSSLIRNWIWNRNILRQHAGDLGGWSNHQAIYGQLSADTSTSLGDPVEIWELWQHKHLSIKEISRSRKLTETEVYSHIFWCVQQGQEIDWFDLCQEAHLTAAIATTIRNAKNLAGLAKHQSGFEGSDWDYVKVHCHPHVTDVHIQLYITMLHCGLAPEMLFHALEQGRHQPEEDISAIQNLDVSVTDDSEVFEEVTSNLLLQWLLDKDGASLLEIVLNFKDCNASELMRCMVVLEDQSLILLKQGVFRVNQRS</sequence>
<dbReference type="Pfam" id="PF14493">
    <property type="entry name" value="HTH_40"/>
    <property type="match status" value="1"/>
</dbReference>
<accession>A0ABP0TX61</accession>
<evidence type="ECO:0000313" key="2">
    <source>
        <dbReference type="EMBL" id="CAK9207397.1"/>
    </source>
</evidence>
<dbReference type="InterPro" id="IPR029491">
    <property type="entry name" value="Helicase_HTH"/>
</dbReference>
<evidence type="ECO:0000313" key="3">
    <source>
        <dbReference type="Proteomes" id="UP001497512"/>
    </source>
</evidence>
<name>A0ABP0TX61_9BRYO</name>